<protein>
    <submittedName>
        <fullName evidence="1">Uncharacterized protein</fullName>
    </submittedName>
</protein>
<gene>
    <name evidence="1" type="ORF">QO011_006010</name>
</gene>
<accession>A0ABU0JFB1</accession>
<name>A0ABU0JFB1_9HYPH</name>
<reference evidence="1 2" key="1">
    <citation type="submission" date="2023-07" db="EMBL/GenBank/DDBJ databases">
        <title>Genomic Encyclopedia of Type Strains, Phase IV (KMG-IV): sequencing the most valuable type-strain genomes for metagenomic binning, comparative biology and taxonomic classification.</title>
        <authorList>
            <person name="Goeker M."/>
        </authorList>
    </citation>
    <scope>NUCLEOTIDE SEQUENCE [LARGE SCALE GENOMIC DNA]</scope>
    <source>
        <strain evidence="1 2">DSM 19619</strain>
    </source>
</reference>
<keyword evidence="2" id="KW-1185">Reference proteome</keyword>
<dbReference type="EMBL" id="JAUSVX010000014">
    <property type="protein sequence ID" value="MDQ0472977.1"/>
    <property type="molecule type" value="Genomic_DNA"/>
</dbReference>
<evidence type="ECO:0000313" key="1">
    <source>
        <dbReference type="EMBL" id="MDQ0472977.1"/>
    </source>
</evidence>
<evidence type="ECO:0000313" key="2">
    <source>
        <dbReference type="Proteomes" id="UP001242480"/>
    </source>
</evidence>
<proteinExistence type="predicted"/>
<comment type="caution">
    <text evidence="1">The sequence shown here is derived from an EMBL/GenBank/DDBJ whole genome shotgun (WGS) entry which is preliminary data.</text>
</comment>
<organism evidence="1 2">
    <name type="scientific">Labrys wisconsinensis</name>
    <dbReference type="NCBI Taxonomy" id="425677"/>
    <lineage>
        <taxon>Bacteria</taxon>
        <taxon>Pseudomonadati</taxon>
        <taxon>Pseudomonadota</taxon>
        <taxon>Alphaproteobacteria</taxon>
        <taxon>Hyphomicrobiales</taxon>
        <taxon>Xanthobacteraceae</taxon>
        <taxon>Labrys</taxon>
    </lineage>
</organism>
<dbReference type="Proteomes" id="UP001242480">
    <property type="component" value="Unassembled WGS sequence"/>
</dbReference>
<sequence>MGGQFHTLRAEGIAVTLDLAVGHLRALEVTRQGRIAAPLHLAPWADEPAAAREPETAPNVMALGGDFLCAPFGRNDVEPAPPHGWPANSPWTLVEERALAQGGVVARFLLGKPVFGARLIKELTLRDGHPFLYQRHLFEGGAGAISLAHHVNTRLPAGGRLSFSAKAYADMPDIPQESDPARGRGVLAYPSRTADLSALPLADGGAADLHRYPIAERHEDFVMLVEAAGHALGWTAVLREQTGDLLLVLKDPAVLPVTLLWFSNGGRFYPPWSSRHIAVLGIEDARCWSAYGHAASIAENPLSRSGVPTAFSLQPGGAVEIRHVIGALPVPSGWAPVAAVEPGPAGLAVRDEAGAGLSLPYDAAFLGG</sequence>
<dbReference type="RefSeq" id="WP_307280604.1">
    <property type="nucleotide sequence ID" value="NZ_JAUSVX010000014.1"/>
</dbReference>